<accession>A0A2I7SKS0</accession>
<dbReference type="Proteomes" id="UP000236592">
    <property type="component" value="Chromosome"/>
</dbReference>
<dbReference type="EMBL" id="CP025938">
    <property type="protein sequence ID" value="AUS06470.1"/>
    <property type="molecule type" value="Genomic_DNA"/>
</dbReference>
<dbReference type="RefSeq" id="WP_102996421.1">
    <property type="nucleotide sequence ID" value="NZ_CP025938.1"/>
</dbReference>
<evidence type="ECO:0000313" key="2">
    <source>
        <dbReference type="Proteomes" id="UP000236592"/>
    </source>
</evidence>
<proteinExistence type="predicted"/>
<evidence type="ECO:0000313" key="1">
    <source>
        <dbReference type="EMBL" id="AUS06470.1"/>
    </source>
</evidence>
<dbReference type="Pfam" id="PF07030">
    <property type="entry name" value="Phage_Mu_Gp36"/>
    <property type="match status" value="1"/>
</dbReference>
<reference evidence="2" key="1">
    <citation type="submission" date="2018-01" db="EMBL/GenBank/DDBJ databases">
        <title>Complete genome of Tamlana sp. UJ94.</title>
        <authorList>
            <person name="Jung J."/>
            <person name="Chung D."/>
            <person name="Bae S.S."/>
            <person name="Baek K."/>
        </authorList>
    </citation>
    <scope>NUCLEOTIDE SEQUENCE [LARGE SCALE GENOMIC DNA]</scope>
    <source>
        <strain evidence="2">UJ94</strain>
    </source>
</reference>
<dbReference type="OrthoDB" id="881590at2"/>
<protein>
    <submittedName>
        <fullName evidence="1">DUF1320 domain-containing protein</fullName>
    </submittedName>
</protein>
<keyword evidence="2" id="KW-1185">Reference proteome</keyword>
<organism evidence="1 2">
    <name type="scientific">Pseudotamlana carrageenivorans</name>
    <dbReference type="NCBI Taxonomy" id="2069432"/>
    <lineage>
        <taxon>Bacteria</taxon>
        <taxon>Pseudomonadati</taxon>
        <taxon>Bacteroidota</taxon>
        <taxon>Flavobacteriia</taxon>
        <taxon>Flavobacteriales</taxon>
        <taxon>Flavobacteriaceae</taxon>
        <taxon>Pseudotamlana</taxon>
    </lineage>
</organism>
<dbReference type="AlphaFoldDB" id="A0A2I7SKS0"/>
<dbReference type="KEGG" id="taj:C1A40_13900"/>
<sequence>MAFLIKDELKTVATIELINLITQSDETIVTEIIEESIEIFKSYLFKYFDTEAIFTASGTDRSKVVLKYLKDVVIHELYIRRSKQMNDVAKMRFDEAMLWLEKVSKGNISPDLPEKQVDTDGDGQPDSSVPFMKVGSRKTYKNHF</sequence>
<gene>
    <name evidence="1" type="ORF">C1A40_13900</name>
</gene>
<name>A0A2I7SKS0_9FLAO</name>
<dbReference type="InterPro" id="IPR009752">
    <property type="entry name" value="Phage_Mu_GpJ"/>
</dbReference>